<dbReference type="InterPro" id="IPR051059">
    <property type="entry name" value="VerF-like"/>
</dbReference>
<evidence type="ECO:0000259" key="7">
    <source>
        <dbReference type="Pfam" id="PF04082"/>
    </source>
</evidence>
<accession>A0ABR2HY61</accession>
<organism evidence="8 9">
    <name type="scientific">Apiospora arundinis</name>
    <dbReference type="NCBI Taxonomy" id="335852"/>
    <lineage>
        <taxon>Eukaryota</taxon>
        <taxon>Fungi</taxon>
        <taxon>Dikarya</taxon>
        <taxon>Ascomycota</taxon>
        <taxon>Pezizomycotina</taxon>
        <taxon>Sordariomycetes</taxon>
        <taxon>Xylariomycetidae</taxon>
        <taxon>Amphisphaeriales</taxon>
        <taxon>Apiosporaceae</taxon>
        <taxon>Apiospora</taxon>
    </lineage>
</organism>
<keyword evidence="9" id="KW-1185">Reference proteome</keyword>
<keyword evidence="6" id="KW-0539">Nucleus</keyword>
<evidence type="ECO:0000256" key="4">
    <source>
        <dbReference type="ARBA" id="ARBA00022771"/>
    </source>
</evidence>
<keyword evidence="4" id="KW-0863">Zinc-finger</keyword>
<dbReference type="CDD" id="cd12148">
    <property type="entry name" value="fungal_TF_MHR"/>
    <property type="match status" value="1"/>
</dbReference>
<comment type="caution">
    <text evidence="8">The sequence shown here is derived from an EMBL/GenBank/DDBJ whole genome shotgun (WGS) entry which is preliminary data.</text>
</comment>
<keyword evidence="5" id="KW-0862">Zinc</keyword>
<proteinExistence type="predicted"/>
<dbReference type="Pfam" id="PF04082">
    <property type="entry name" value="Fungal_trans"/>
    <property type="match status" value="1"/>
</dbReference>
<gene>
    <name evidence="8" type="ORF">PGQ11_010971</name>
</gene>
<evidence type="ECO:0000256" key="5">
    <source>
        <dbReference type="ARBA" id="ARBA00022833"/>
    </source>
</evidence>
<reference evidence="8 9" key="1">
    <citation type="journal article" date="2024" name="IMA Fungus">
        <title>Apiospora arundinis, a panoply of carbohydrate-active enzymes and secondary metabolites.</title>
        <authorList>
            <person name="Sorensen T."/>
            <person name="Petersen C."/>
            <person name="Muurmann A.T."/>
            <person name="Christiansen J.V."/>
            <person name="Brundto M.L."/>
            <person name="Overgaard C.K."/>
            <person name="Boysen A.T."/>
            <person name="Wollenberg R.D."/>
            <person name="Larsen T.O."/>
            <person name="Sorensen J.L."/>
            <person name="Nielsen K.L."/>
            <person name="Sondergaard T.E."/>
        </authorList>
    </citation>
    <scope>NUCLEOTIDE SEQUENCE [LARGE SCALE GENOMIC DNA]</scope>
    <source>
        <strain evidence="8 9">AAU 773</strain>
    </source>
</reference>
<dbReference type="Proteomes" id="UP001390339">
    <property type="component" value="Unassembled WGS sequence"/>
</dbReference>
<sequence>MPDAAPKEGTAHYSLGSEAERRSLVTSARESKCTVLLKAHAIAASLGSWTALSVDTAPTTLIGNPLQAVGEEPDGSLLGPTGETLSPKLARLAVPYDTPFECINPTLLLPFGDDPNHVEPDGLGELYSTEEQNLLGAFLSEPLWSQEDRLDARLDLLELDIAAHTSSSDRYRGSPFDPPAFRQFFSASNVQDFAMLFCRKRHYRYPVIHWPTFVLEEACLPLLMVVALTGATYSYRPGHGPEHITEARKLYHLADSYIFYQLRAFLNRLSRAAEVDLTEAIQLCQASLLMYGLDTLLAGDSSMQRLAMTERLPSLISAMRRLHFIGSRHESSEDWHSFIRQEQVVRLVTWAFCVDCLATLSCNNPPIFSLLEMSGDLPCHPALWDADSESAFLSLRSSEERRGDTDCLKSLMPKFMDDGPRENNGWEHLPLFHLHIIMCAFQPIIFNLHVTMSLPLQSERLLYTFTRWRYLWDRGMERLPSDQRQYLGIAKNIPDIEHLSRRIVEVSVSAESDSSRYLQRVPSYSASEIHGFIQDLMTDS</sequence>
<dbReference type="PANTHER" id="PTHR40626:SF1">
    <property type="entry name" value="TRANSCRIPTION FACTOR WITH C2H2 AND ZN(2)-CYS(6) DNA BINDING DOMAIN (EUROFUNG)"/>
    <property type="match status" value="1"/>
</dbReference>
<evidence type="ECO:0000256" key="1">
    <source>
        <dbReference type="ARBA" id="ARBA00004123"/>
    </source>
</evidence>
<evidence type="ECO:0000256" key="6">
    <source>
        <dbReference type="ARBA" id="ARBA00023242"/>
    </source>
</evidence>
<keyword evidence="2" id="KW-0479">Metal-binding</keyword>
<comment type="subcellular location">
    <subcellularLocation>
        <location evidence="1">Nucleus</location>
    </subcellularLocation>
</comment>
<evidence type="ECO:0000256" key="2">
    <source>
        <dbReference type="ARBA" id="ARBA00022723"/>
    </source>
</evidence>
<keyword evidence="3" id="KW-0677">Repeat</keyword>
<evidence type="ECO:0000256" key="3">
    <source>
        <dbReference type="ARBA" id="ARBA00022737"/>
    </source>
</evidence>
<protein>
    <submittedName>
        <fullName evidence="8">Isoflavone reductase</fullName>
    </submittedName>
</protein>
<dbReference type="InterPro" id="IPR007219">
    <property type="entry name" value="XnlR_reg_dom"/>
</dbReference>
<feature type="domain" description="Xylanolytic transcriptional activator regulatory" evidence="7">
    <location>
        <begin position="201"/>
        <end position="400"/>
    </location>
</feature>
<dbReference type="EMBL" id="JAPCWZ010000007">
    <property type="protein sequence ID" value="KAK8855059.1"/>
    <property type="molecule type" value="Genomic_DNA"/>
</dbReference>
<name>A0ABR2HY61_9PEZI</name>
<evidence type="ECO:0000313" key="8">
    <source>
        <dbReference type="EMBL" id="KAK8855059.1"/>
    </source>
</evidence>
<dbReference type="PANTHER" id="PTHR40626">
    <property type="entry name" value="MIP31509P"/>
    <property type="match status" value="1"/>
</dbReference>
<evidence type="ECO:0000313" key="9">
    <source>
        <dbReference type="Proteomes" id="UP001390339"/>
    </source>
</evidence>